<reference evidence="3" key="2">
    <citation type="submission" date="2015-01" db="EMBL/GenBank/DDBJ databases">
        <title>Evolutionary Origins and Diversification of the Mycorrhizal Mutualists.</title>
        <authorList>
            <consortium name="DOE Joint Genome Institute"/>
            <consortium name="Mycorrhizal Genomics Consortium"/>
            <person name="Kohler A."/>
            <person name="Kuo A."/>
            <person name="Nagy L.G."/>
            <person name="Floudas D."/>
            <person name="Copeland A."/>
            <person name="Barry K.W."/>
            <person name="Cichocki N."/>
            <person name="Veneault-Fourrey C."/>
            <person name="LaButti K."/>
            <person name="Lindquist E.A."/>
            <person name="Lipzen A."/>
            <person name="Lundell T."/>
            <person name="Morin E."/>
            <person name="Murat C."/>
            <person name="Riley R."/>
            <person name="Ohm R."/>
            <person name="Sun H."/>
            <person name="Tunlid A."/>
            <person name="Henrissat B."/>
            <person name="Grigoriev I.V."/>
            <person name="Hibbett D.S."/>
            <person name="Martin F."/>
        </authorList>
    </citation>
    <scope>NUCLEOTIDE SEQUENCE [LARGE SCALE GENOMIC DNA]</scope>
    <source>
        <strain evidence="3">MUT 4182</strain>
    </source>
</reference>
<sequence>MPKAITRNRSYDKPTHTIISPTQIVPSRHEKHSSPGATPWSPVNFSFGLTEASSRGGLRYRVSGEQPHRAP</sequence>
<evidence type="ECO:0000313" key="2">
    <source>
        <dbReference type="EMBL" id="KIO33135.1"/>
    </source>
</evidence>
<dbReference type="EMBL" id="KN822950">
    <property type="protein sequence ID" value="KIO33135.1"/>
    <property type="molecule type" value="Genomic_DNA"/>
</dbReference>
<gene>
    <name evidence="2" type="ORF">M407DRAFT_241163</name>
</gene>
<evidence type="ECO:0000256" key="1">
    <source>
        <dbReference type="SAM" id="MobiDB-lite"/>
    </source>
</evidence>
<keyword evidence="3" id="KW-1185">Reference proteome</keyword>
<reference evidence="2 3" key="1">
    <citation type="submission" date="2014-04" db="EMBL/GenBank/DDBJ databases">
        <authorList>
            <consortium name="DOE Joint Genome Institute"/>
            <person name="Kuo A."/>
            <person name="Girlanda M."/>
            <person name="Perotto S."/>
            <person name="Kohler A."/>
            <person name="Nagy L.G."/>
            <person name="Floudas D."/>
            <person name="Copeland A."/>
            <person name="Barry K.W."/>
            <person name="Cichocki N."/>
            <person name="Veneault-Fourrey C."/>
            <person name="LaButti K."/>
            <person name="Lindquist E.A."/>
            <person name="Lipzen A."/>
            <person name="Lundell T."/>
            <person name="Morin E."/>
            <person name="Murat C."/>
            <person name="Sun H."/>
            <person name="Tunlid A."/>
            <person name="Henrissat B."/>
            <person name="Grigoriev I.V."/>
            <person name="Hibbett D.S."/>
            <person name="Martin F."/>
            <person name="Nordberg H.P."/>
            <person name="Cantor M.N."/>
            <person name="Hua S.X."/>
        </authorList>
    </citation>
    <scope>NUCLEOTIDE SEQUENCE [LARGE SCALE GENOMIC DNA]</scope>
    <source>
        <strain evidence="2 3">MUT 4182</strain>
    </source>
</reference>
<organism evidence="2 3">
    <name type="scientific">Tulasnella calospora MUT 4182</name>
    <dbReference type="NCBI Taxonomy" id="1051891"/>
    <lineage>
        <taxon>Eukaryota</taxon>
        <taxon>Fungi</taxon>
        <taxon>Dikarya</taxon>
        <taxon>Basidiomycota</taxon>
        <taxon>Agaricomycotina</taxon>
        <taxon>Agaricomycetes</taxon>
        <taxon>Cantharellales</taxon>
        <taxon>Tulasnellaceae</taxon>
        <taxon>Tulasnella</taxon>
    </lineage>
</organism>
<dbReference type="AlphaFoldDB" id="A0A0C3QKP8"/>
<protein>
    <submittedName>
        <fullName evidence="2">Uncharacterized protein</fullName>
    </submittedName>
</protein>
<proteinExistence type="predicted"/>
<evidence type="ECO:0000313" key="3">
    <source>
        <dbReference type="Proteomes" id="UP000054248"/>
    </source>
</evidence>
<name>A0A0C3QKP8_9AGAM</name>
<dbReference type="Proteomes" id="UP000054248">
    <property type="component" value="Unassembled WGS sequence"/>
</dbReference>
<accession>A0A0C3QKP8</accession>
<dbReference type="HOGENOM" id="CLU_2741928_0_0_1"/>
<feature type="region of interest" description="Disordered" evidence="1">
    <location>
        <begin position="1"/>
        <end position="44"/>
    </location>
</feature>